<evidence type="ECO:0000313" key="3">
    <source>
        <dbReference type="Proteomes" id="UP000569329"/>
    </source>
</evidence>
<feature type="compositionally biased region" description="Basic and acidic residues" evidence="1">
    <location>
        <begin position="53"/>
        <end position="68"/>
    </location>
</feature>
<dbReference type="EMBL" id="JACGWZ010000002">
    <property type="protein sequence ID" value="MBA8824332.1"/>
    <property type="molecule type" value="Genomic_DNA"/>
</dbReference>
<dbReference type="AlphaFoldDB" id="A0A839DQS5"/>
<dbReference type="Proteomes" id="UP000569329">
    <property type="component" value="Unassembled WGS sequence"/>
</dbReference>
<feature type="compositionally biased region" description="Basic and acidic residues" evidence="1">
    <location>
        <begin position="31"/>
        <end position="46"/>
    </location>
</feature>
<feature type="region of interest" description="Disordered" evidence="1">
    <location>
        <begin position="30"/>
        <end position="68"/>
    </location>
</feature>
<accession>A0A839DQS5</accession>
<name>A0A839DQS5_9PSEU</name>
<sequence>MPTDVVHDGTTHICKASWWDGQDRSLCGETFPRETSGKSFPGRRDLPGMQGRGEGREKALRTATDDRR</sequence>
<comment type="caution">
    <text evidence="2">The sequence shown here is derived from an EMBL/GenBank/DDBJ whole genome shotgun (WGS) entry which is preliminary data.</text>
</comment>
<keyword evidence="3" id="KW-1185">Reference proteome</keyword>
<organism evidence="2 3">
    <name type="scientific">Halosaccharopolyspora lacisalsi</name>
    <dbReference type="NCBI Taxonomy" id="1000566"/>
    <lineage>
        <taxon>Bacteria</taxon>
        <taxon>Bacillati</taxon>
        <taxon>Actinomycetota</taxon>
        <taxon>Actinomycetes</taxon>
        <taxon>Pseudonocardiales</taxon>
        <taxon>Pseudonocardiaceae</taxon>
        <taxon>Halosaccharopolyspora</taxon>
    </lineage>
</organism>
<protein>
    <submittedName>
        <fullName evidence="2">Uncharacterized protein</fullName>
    </submittedName>
</protein>
<reference evidence="2 3" key="1">
    <citation type="submission" date="2020-07" db="EMBL/GenBank/DDBJ databases">
        <title>Sequencing the genomes of 1000 actinobacteria strains.</title>
        <authorList>
            <person name="Klenk H.-P."/>
        </authorList>
    </citation>
    <scope>NUCLEOTIDE SEQUENCE [LARGE SCALE GENOMIC DNA]</scope>
    <source>
        <strain evidence="2 3">DSM 45975</strain>
    </source>
</reference>
<proteinExistence type="predicted"/>
<evidence type="ECO:0000313" key="2">
    <source>
        <dbReference type="EMBL" id="MBA8824332.1"/>
    </source>
</evidence>
<evidence type="ECO:0000256" key="1">
    <source>
        <dbReference type="SAM" id="MobiDB-lite"/>
    </source>
</evidence>
<gene>
    <name evidence="2" type="ORF">FHX42_001679</name>
</gene>